<evidence type="ECO:0000313" key="4">
    <source>
        <dbReference type="WBParaSite" id="HPLM_0001347401-mRNA-1"/>
    </source>
</evidence>
<dbReference type="EMBL" id="UZAF01018219">
    <property type="protein sequence ID" value="VDO49258.1"/>
    <property type="molecule type" value="Genomic_DNA"/>
</dbReference>
<reference evidence="2 3" key="2">
    <citation type="submission" date="2018-11" db="EMBL/GenBank/DDBJ databases">
        <authorList>
            <consortium name="Pathogen Informatics"/>
        </authorList>
    </citation>
    <scope>NUCLEOTIDE SEQUENCE [LARGE SCALE GENOMIC DNA]</scope>
    <source>
        <strain evidence="2 3">MHpl1</strain>
    </source>
</reference>
<proteinExistence type="predicted"/>
<dbReference type="WBParaSite" id="HPLM_0001347401-mRNA-1">
    <property type="protein sequence ID" value="HPLM_0001347401-mRNA-1"/>
    <property type="gene ID" value="HPLM_0001347401"/>
</dbReference>
<name>A0A0N4WPZ7_HAEPC</name>
<dbReference type="AlphaFoldDB" id="A0A0N4WPZ7"/>
<evidence type="ECO:0000313" key="2">
    <source>
        <dbReference type="EMBL" id="VDO49258.1"/>
    </source>
</evidence>
<organism evidence="4">
    <name type="scientific">Haemonchus placei</name>
    <name type="common">Barber's pole worm</name>
    <dbReference type="NCBI Taxonomy" id="6290"/>
    <lineage>
        <taxon>Eukaryota</taxon>
        <taxon>Metazoa</taxon>
        <taxon>Ecdysozoa</taxon>
        <taxon>Nematoda</taxon>
        <taxon>Chromadorea</taxon>
        <taxon>Rhabditida</taxon>
        <taxon>Rhabditina</taxon>
        <taxon>Rhabditomorpha</taxon>
        <taxon>Strongyloidea</taxon>
        <taxon>Trichostrongylidae</taxon>
        <taxon>Haemonchus</taxon>
    </lineage>
</organism>
<protein>
    <submittedName>
        <fullName evidence="2 4">Uncharacterized protein</fullName>
    </submittedName>
</protein>
<keyword evidence="3" id="KW-1185">Reference proteome</keyword>
<dbReference type="Proteomes" id="UP000268014">
    <property type="component" value="Unassembled WGS sequence"/>
</dbReference>
<gene>
    <name evidence="2" type="ORF">HPLM_LOCUS13466</name>
</gene>
<evidence type="ECO:0000256" key="1">
    <source>
        <dbReference type="SAM" id="MobiDB-lite"/>
    </source>
</evidence>
<feature type="region of interest" description="Disordered" evidence="1">
    <location>
        <begin position="15"/>
        <end position="37"/>
    </location>
</feature>
<dbReference type="OrthoDB" id="5836917at2759"/>
<evidence type="ECO:0000313" key="3">
    <source>
        <dbReference type="Proteomes" id="UP000268014"/>
    </source>
</evidence>
<reference evidence="4" key="1">
    <citation type="submission" date="2017-02" db="UniProtKB">
        <authorList>
            <consortium name="WormBaseParasite"/>
        </authorList>
    </citation>
    <scope>IDENTIFICATION</scope>
</reference>
<accession>A0A0N4WPZ7</accession>
<sequence length="111" mass="12970">MEEPSRLDFLQELKNEVHHTRTAPGEPGYPEMAKTRRSYDRNDVVGFAKRHMRYYRSPLDGEKTALEEAKHHSQLVARLEEETMLELRSGLADLQSECVVKWRIKKKPCTS</sequence>